<evidence type="ECO:0000256" key="7">
    <source>
        <dbReference type="ARBA" id="ARBA00022475"/>
    </source>
</evidence>
<comment type="similarity">
    <text evidence="4 19">Belongs to the CobS family.</text>
</comment>
<feature type="transmembrane region" description="Helical" evidence="19">
    <location>
        <begin position="223"/>
        <end position="243"/>
    </location>
</feature>
<keyword evidence="9 19" id="KW-0808">Transferase</keyword>
<gene>
    <name evidence="19 20" type="primary">cobS</name>
    <name evidence="20" type="ORF">J40TS1_03140</name>
</gene>
<evidence type="ECO:0000256" key="2">
    <source>
        <dbReference type="ARBA" id="ARBA00004651"/>
    </source>
</evidence>
<evidence type="ECO:0000256" key="17">
    <source>
        <dbReference type="ARBA" id="ARBA00048623"/>
    </source>
</evidence>
<feature type="transmembrane region" description="Helical" evidence="19">
    <location>
        <begin position="264"/>
        <end position="281"/>
    </location>
</feature>
<keyword evidence="12 19" id="KW-1133">Transmembrane helix</keyword>
<evidence type="ECO:0000256" key="8">
    <source>
        <dbReference type="ARBA" id="ARBA00022573"/>
    </source>
</evidence>
<evidence type="ECO:0000313" key="21">
    <source>
        <dbReference type="Proteomes" id="UP000683139"/>
    </source>
</evidence>
<dbReference type="GO" id="GO:0008818">
    <property type="term" value="F:cobalamin 5'-phosphate synthase activity"/>
    <property type="evidence" value="ECO:0007669"/>
    <property type="project" value="UniProtKB-UniRule"/>
</dbReference>
<dbReference type="Pfam" id="PF02654">
    <property type="entry name" value="CobS"/>
    <property type="match status" value="1"/>
</dbReference>
<feature type="transmembrane region" description="Helical" evidence="19">
    <location>
        <begin position="118"/>
        <end position="141"/>
    </location>
</feature>
<dbReference type="EC" id="2.7.8.26" evidence="5 19"/>
<accession>A0A919YHW8</accession>
<feature type="transmembrane region" description="Helical" evidence="19">
    <location>
        <begin position="44"/>
        <end position="68"/>
    </location>
</feature>
<keyword evidence="8 19" id="KW-0169">Cobalamin biosynthesis</keyword>
<dbReference type="InterPro" id="IPR003805">
    <property type="entry name" value="CobS"/>
</dbReference>
<dbReference type="Proteomes" id="UP000683139">
    <property type="component" value="Unassembled WGS sequence"/>
</dbReference>
<feature type="transmembrane region" description="Helical" evidence="19">
    <location>
        <begin position="153"/>
        <end position="174"/>
    </location>
</feature>
<keyword evidence="11 19" id="KW-0460">Magnesium</keyword>
<dbReference type="GO" id="GO:0005886">
    <property type="term" value="C:plasma membrane"/>
    <property type="evidence" value="ECO:0007669"/>
    <property type="project" value="UniProtKB-SubCell"/>
</dbReference>
<name>A0A919YHW8_9BACL</name>
<feature type="transmembrane region" description="Helical" evidence="19">
    <location>
        <begin position="74"/>
        <end position="97"/>
    </location>
</feature>
<keyword evidence="10 19" id="KW-0812">Transmembrane</keyword>
<comment type="pathway">
    <text evidence="3 19">Cofactor biosynthesis; adenosylcobalamin biosynthesis; adenosylcobalamin from cob(II)yrinate a,c-diamide: step 7/7.</text>
</comment>
<evidence type="ECO:0000256" key="19">
    <source>
        <dbReference type="HAMAP-Rule" id="MF_00719"/>
    </source>
</evidence>
<reference evidence="20" key="1">
    <citation type="submission" date="2021-03" db="EMBL/GenBank/DDBJ databases">
        <title>Antimicrobial resistance genes in bacteria isolated from Japanese honey, and their potential for conferring macrolide and lincosamide resistance in the American foulbrood pathogen Paenibacillus larvae.</title>
        <authorList>
            <person name="Okamoto M."/>
            <person name="Kumagai M."/>
            <person name="Kanamori H."/>
            <person name="Takamatsu D."/>
        </authorList>
    </citation>
    <scope>NUCLEOTIDE SEQUENCE</scope>
    <source>
        <strain evidence="20">J40TS1</strain>
    </source>
</reference>
<evidence type="ECO:0000256" key="6">
    <source>
        <dbReference type="ARBA" id="ARBA00015850"/>
    </source>
</evidence>
<evidence type="ECO:0000256" key="10">
    <source>
        <dbReference type="ARBA" id="ARBA00022692"/>
    </source>
</evidence>
<organism evidence="20 21">
    <name type="scientific">Paenibacillus montaniterrae</name>
    <dbReference type="NCBI Taxonomy" id="429341"/>
    <lineage>
        <taxon>Bacteria</taxon>
        <taxon>Bacillati</taxon>
        <taxon>Bacillota</taxon>
        <taxon>Bacilli</taxon>
        <taxon>Bacillales</taxon>
        <taxon>Paenibacillaceae</taxon>
        <taxon>Paenibacillus</taxon>
    </lineage>
</organism>
<evidence type="ECO:0000256" key="15">
    <source>
        <dbReference type="ARBA" id="ARBA00032605"/>
    </source>
</evidence>
<comment type="catalytic activity">
    <reaction evidence="17 19">
        <text>alpha-ribazole + adenosylcob(III)inamide-GDP = adenosylcob(III)alamin + GMP + H(+)</text>
        <dbReference type="Rhea" id="RHEA:16049"/>
        <dbReference type="ChEBI" id="CHEBI:10329"/>
        <dbReference type="ChEBI" id="CHEBI:15378"/>
        <dbReference type="ChEBI" id="CHEBI:18408"/>
        <dbReference type="ChEBI" id="CHEBI:58115"/>
        <dbReference type="ChEBI" id="CHEBI:60487"/>
        <dbReference type="EC" id="2.7.8.26"/>
    </reaction>
</comment>
<dbReference type="EMBL" id="BOSE01000001">
    <property type="protein sequence ID" value="GIP14672.1"/>
    <property type="molecule type" value="Genomic_DNA"/>
</dbReference>
<dbReference type="RefSeq" id="WP_213512883.1">
    <property type="nucleotide sequence ID" value="NZ_BOSE01000001.1"/>
</dbReference>
<evidence type="ECO:0000256" key="9">
    <source>
        <dbReference type="ARBA" id="ARBA00022679"/>
    </source>
</evidence>
<dbReference type="NCBIfam" id="TIGR00317">
    <property type="entry name" value="cobS"/>
    <property type="match status" value="1"/>
</dbReference>
<dbReference type="GO" id="GO:0051073">
    <property type="term" value="F:adenosylcobinamide-GDP ribazoletransferase activity"/>
    <property type="evidence" value="ECO:0007669"/>
    <property type="project" value="UniProtKB-UniRule"/>
</dbReference>
<evidence type="ECO:0000256" key="1">
    <source>
        <dbReference type="ARBA" id="ARBA00001946"/>
    </source>
</evidence>
<keyword evidence="13 19" id="KW-0472">Membrane</keyword>
<comment type="catalytic activity">
    <reaction evidence="18 19">
        <text>alpha-ribazole 5'-phosphate + adenosylcob(III)inamide-GDP = adenosylcob(III)alamin 5'-phosphate + GMP + H(+)</text>
        <dbReference type="Rhea" id="RHEA:23560"/>
        <dbReference type="ChEBI" id="CHEBI:15378"/>
        <dbReference type="ChEBI" id="CHEBI:57918"/>
        <dbReference type="ChEBI" id="CHEBI:58115"/>
        <dbReference type="ChEBI" id="CHEBI:60487"/>
        <dbReference type="ChEBI" id="CHEBI:60493"/>
        <dbReference type="EC" id="2.7.8.26"/>
    </reaction>
</comment>
<evidence type="ECO:0000313" key="20">
    <source>
        <dbReference type="EMBL" id="GIP14672.1"/>
    </source>
</evidence>
<dbReference type="PANTHER" id="PTHR34148">
    <property type="entry name" value="ADENOSYLCOBINAMIDE-GDP RIBAZOLETRANSFERASE"/>
    <property type="match status" value="1"/>
</dbReference>
<evidence type="ECO:0000256" key="12">
    <source>
        <dbReference type="ARBA" id="ARBA00022989"/>
    </source>
</evidence>
<dbReference type="HAMAP" id="MF_00719">
    <property type="entry name" value="CobS"/>
    <property type="match status" value="1"/>
</dbReference>
<feature type="transmembrane region" description="Helical" evidence="19">
    <location>
        <begin position="195"/>
        <end position="217"/>
    </location>
</feature>
<dbReference type="AlphaFoldDB" id="A0A919YHW8"/>
<protein>
    <recommendedName>
        <fullName evidence="6 19">Adenosylcobinamide-GDP ribazoletransferase</fullName>
        <ecNumber evidence="5 19">2.7.8.26</ecNumber>
    </recommendedName>
    <alternativeName>
        <fullName evidence="16 19">Cobalamin synthase</fullName>
    </alternativeName>
    <alternativeName>
        <fullName evidence="15 19">Cobalamin-5'-phosphate synthase</fullName>
    </alternativeName>
</protein>
<comment type="function">
    <text evidence="14 19">Joins adenosylcobinamide-GDP and alpha-ribazole to generate adenosylcobalamin (Ado-cobalamin). Also synthesizes adenosylcobalamin 5'-phosphate from adenosylcobinamide-GDP and alpha-ribazole 5'-phosphate.</text>
</comment>
<comment type="cofactor">
    <cofactor evidence="1 19">
        <name>Mg(2+)</name>
        <dbReference type="ChEBI" id="CHEBI:18420"/>
    </cofactor>
</comment>
<evidence type="ECO:0000256" key="3">
    <source>
        <dbReference type="ARBA" id="ARBA00004663"/>
    </source>
</evidence>
<dbReference type="GO" id="GO:0009236">
    <property type="term" value="P:cobalamin biosynthetic process"/>
    <property type="evidence" value="ECO:0007669"/>
    <property type="project" value="UniProtKB-UniRule"/>
</dbReference>
<evidence type="ECO:0000256" key="4">
    <source>
        <dbReference type="ARBA" id="ARBA00010561"/>
    </source>
</evidence>
<evidence type="ECO:0000256" key="5">
    <source>
        <dbReference type="ARBA" id="ARBA00013200"/>
    </source>
</evidence>
<sequence>MADIERDQVKQYVYACVAAFQFLTRIPIPMEVPFDKKTLHRSVIFFPIVGVILGLLISGAAALLSLIAPPVISAVLVLGLWIAATGGLHLDGLMDTADGVFSGRSREQMLDIMKDSRVGSFGVLAAVFIMLLKFAGLYFLFEQQAANGLSISWLLLAITAAMMWSRWWMVISISSWKPARAGGLAELFNGIKLQYVSSMTAIALFIYLIALMLYVITTGGNLYYVWLSLLIPICTAIVGWLIAKWLKRKLGGLTGDTYGAMNEVVEALNIMLVVIFIYRVLHG</sequence>
<dbReference type="PANTHER" id="PTHR34148:SF1">
    <property type="entry name" value="ADENOSYLCOBINAMIDE-GDP RIBAZOLETRANSFERASE"/>
    <property type="match status" value="1"/>
</dbReference>
<evidence type="ECO:0000256" key="16">
    <source>
        <dbReference type="ARBA" id="ARBA00032853"/>
    </source>
</evidence>
<comment type="subcellular location">
    <subcellularLocation>
        <location evidence="2 19">Cell membrane</location>
        <topology evidence="2 19">Multi-pass membrane protein</topology>
    </subcellularLocation>
</comment>
<evidence type="ECO:0000256" key="14">
    <source>
        <dbReference type="ARBA" id="ARBA00025228"/>
    </source>
</evidence>
<keyword evidence="7 19" id="KW-1003">Cell membrane</keyword>
<evidence type="ECO:0000256" key="11">
    <source>
        <dbReference type="ARBA" id="ARBA00022842"/>
    </source>
</evidence>
<feature type="transmembrane region" description="Helical" evidence="19">
    <location>
        <begin position="12"/>
        <end position="32"/>
    </location>
</feature>
<proteinExistence type="inferred from homology"/>
<evidence type="ECO:0000256" key="13">
    <source>
        <dbReference type="ARBA" id="ARBA00023136"/>
    </source>
</evidence>
<comment type="caution">
    <text evidence="20">The sequence shown here is derived from an EMBL/GenBank/DDBJ whole genome shotgun (WGS) entry which is preliminary data.</text>
</comment>
<keyword evidence="21" id="KW-1185">Reference proteome</keyword>
<evidence type="ECO:0000256" key="18">
    <source>
        <dbReference type="ARBA" id="ARBA00049504"/>
    </source>
</evidence>